<feature type="region of interest" description="Disordered" evidence="1">
    <location>
        <begin position="1"/>
        <end position="62"/>
    </location>
</feature>
<evidence type="ECO:0000256" key="1">
    <source>
        <dbReference type="SAM" id="MobiDB-lite"/>
    </source>
</evidence>
<proteinExistence type="predicted"/>
<protein>
    <submittedName>
        <fullName evidence="2">Uncharacterized protein</fullName>
    </submittedName>
</protein>
<comment type="caution">
    <text evidence="2">The sequence shown here is derived from an EMBL/GenBank/DDBJ whole genome shotgun (WGS) entry which is preliminary data.</text>
</comment>
<sequence length="62" mass="7093">MNRRNEPDDAEAGQKHNRDDGDVARPEDRISERDHRVGKQIKREEPSGEEPGYANHDNVPDS</sequence>
<gene>
    <name evidence="2" type="ORF">ACFOM9_08935</name>
</gene>
<dbReference type="Proteomes" id="UP001595724">
    <property type="component" value="Unassembled WGS sequence"/>
</dbReference>
<name>A0ABV7UV66_9GAMM</name>
<accession>A0ABV7UV66</accession>
<dbReference type="EMBL" id="JBHRYF010000008">
    <property type="protein sequence ID" value="MFC3660187.1"/>
    <property type="molecule type" value="Genomic_DNA"/>
</dbReference>
<reference evidence="3" key="1">
    <citation type="journal article" date="2019" name="Int. J. Syst. Evol. Microbiol.">
        <title>The Global Catalogue of Microorganisms (GCM) 10K type strain sequencing project: providing services to taxonomists for standard genome sequencing and annotation.</title>
        <authorList>
            <consortium name="The Broad Institute Genomics Platform"/>
            <consortium name="The Broad Institute Genome Sequencing Center for Infectious Disease"/>
            <person name="Wu L."/>
            <person name="Ma J."/>
        </authorList>
    </citation>
    <scope>NUCLEOTIDE SEQUENCE [LARGE SCALE GENOMIC DNA]</scope>
    <source>
        <strain evidence="3">KCTC 42211</strain>
    </source>
</reference>
<evidence type="ECO:0000313" key="2">
    <source>
        <dbReference type="EMBL" id="MFC3660187.1"/>
    </source>
</evidence>
<feature type="compositionally biased region" description="Basic and acidic residues" evidence="1">
    <location>
        <begin position="1"/>
        <end position="46"/>
    </location>
</feature>
<evidence type="ECO:0000313" key="3">
    <source>
        <dbReference type="Proteomes" id="UP001595724"/>
    </source>
</evidence>
<dbReference type="RefSeq" id="WP_386709196.1">
    <property type="nucleotide sequence ID" value="NZ_JBHRYF010000008.1"/>
</dbReference>
<organism evidence="2 3">
    <name type="scientific">Luteimonas notoginsengisoli</name>
    <dbReference type="NCBI Taxonomy" id="1578200"/>
    <lineage>
        <taxon>Bacteria</taxon>
        <taxon>Pseudomonadati</taxon>
        <taxon>Pseudomonadota</taxon>
        <taxon>Gammaproteobacteria</taxon>
        <taxon>Lysobacterales</taxon>
        <taxon>Lysobacteraceae</taxon>
        <taxon>Luteimonas</taxon>
    </lineage>
</organism>
<keyword evidence="3" id="KW-1185">Reference proteome</keyword>